<dbReference type="PANTHER" id="PTHR10272">
    <property type="entry name" value="PLATELET-ACTIVATING FACTOR ACETYLHYDROLASE"/>
    <property type="match status" value="1"/>
</dbReference>
<dbReference type="Gene3D" id="1.10.238.10">
    <property type="entry name" value="EF-hand"/>
    <property type="match status" value="1"/>
</dbReference>
<dbReference type="RefSeq" id="WP_084428273.1">
    <property type="nucleotide sequence ID" value="NZ_CP042914.1"/>
</dbReference>
<proteinExistence type="predicted"/>
<dbReference type="AlphaFoldDB" id="A0A5B9QHG7"/>
<dbReference type="KEGG" id="rul:UC8_02300"/>
<dbReference type="Pfam" id="PF07224">
    <property type="entry name" value="Chlorophyllase"/>
    <property type="match status" value="1"/>
</dbReference>
<name>A0A5B9QHG7_9BACT</name>
<evidence type="ECO:0000256" key="1">
    <source>
        <dbReference type="ARBA" id="ARBA00022801"/>
    </source>
</evidence>
<dbReference type="SUPFAM" id="SSF53474">
    <property type="entry name" value="alpha/beta-Hydrolases"/>
    <property type="match status" value="1"/>
</dbReference>
<keyword evidence="5" id="KW-1185">Reference proteome</keyword>
<gene>
    <name evidence="4" type="ORF">UC8_02300</name>
</gene>
<dbReference type="PANTHER" id="PTHR10272:SF0">
    <property type="entry name" value="PLATELET-ACTIVATING FACTOR ACETYLHYDROLASE"/>
    <property type="match status" value="1"/>
</dbReference>
<dbReference type="EMBL" id="CP042914">
    <property type="protein sequence ID" value="QEG38274.1"/>
    <property type="molecule type" value="Genomic_DNA"/>
</dbReference>
<evidence type="ECO:0000313" key="4">
    <source>
        <dbReference type="EMBL" id="QEG38274.1"/>
    </source>
</evidence>
<evidence type="ECO:0000256" key="3">
    <source>
        <dbReference type="ARBA" id="ARBA00023098"/>
    </source>
</evidence>
<dbReference type="InterPro" id="IPR017395">
    <property type="entry name" value="Chlorophyllase-like"/>
</dbReference>
<accession>A0A5B9QHG7</accession>
<evidence type="ECO:0000313" key="5">
    <source>
        <dbReference type="Proteomes" id="UP000325286"/>
    </source>
</evidence>
<reference evidence="4 5" key="1">
    <citation type="submission" date="2019-08" db="EMBL/GenBank/DDBJ databases">
        <title>Deep-cultivation of Planctomycetes and their phenomic and genomic characterization uncovers novel biology.</title>
        <authorList>
            <person name="Wiegand S."/>
            <person name="Jogler M."/>
            <person name="Boedeker C."/>
            <person name="Pinto D."/>
            <person name="Vollmers J."/>
            <person name="Rivas-Marin E."/>
            <person name="Kohn T."/>
            <person name="Peeters S.H."/>
            <person name="Heuer A."/>
            <person name="Rast P."/>
            <person name="Oberbeckmann S."/>
            <person name="Bunk B."/>
            <person name="Jeske O."/>
            <person name="Meyerdierks A."/>
            <person name="Storesund J.E."/>
            <person name="Kallscheuer N."/>
            <person name="Luecker S."/>
            <person name="Lage O.M."/>
            <person name="Pohl T."/>
            <person name="Merkel B.J."/>
            <person name="Hornburger P."/>
            <person name="Mueller R.-W."/>
            <person name="Bruemmer F."/>
            <person name="Labrenz M."/>
            <person name="Spormann A.M."/>
            <person name="Op den Camp H."/>
            <person name="Overmann J."/>
            <person name="Amann R."/>
            <person name="Jetten M.S.M."/>
            <person name="Mascher T."/>
            <person name="Medema M.H."/>
            <person name="Devos D.P."/>
            <person name="Kaster A.-K."/>
            <person name="Ovreas L."/>
            <person name="Rohde M."/>
            <person name="Galperin M.Y."/>
            <person name="Jogler C."/>
        </authorList>
    </citation>
    <scope>NUCLEOTIDE SEQUENCE [LARGE SCALE GENOMIC DNA]</scope>
    <source>
        <strain evidence="4 5">UC8</strain>
    </source>
</reference>
<dbReference type="Gene3D" id="3.40.50.1820">
    <property type="entry name" value="alpha/beta hydrolase"/>
    <property type="match status" value="1"/>
</dbReference>
<protein>
    <submittedName>
        <fullName evidence="4">Alpha/beta hydrolase family protein</fullName>
    </submittedName>
</protein>
<dbReference type="GO" id="GO:0016042">
    <property type="term" value="P:lipid catabolic process"/>
    <property type="evidence" value="ECO:0007669"/>
    <property type="project" value="UniProtKB-KW"/>
</dbReference>
<dbReference type="OrthoDB" id="192696at2"/>
<keyword evidence="1 4" id="KW-0378">Hydrolase</keyword>
<dbReference type="GO" id="GO:0003847">
    <property type="term" value="F:1-alkyl-2-acetylglycerophosphocholine esterase activity"/>
    <property type="evidence" value="ECO:0007669"/>
    <property type="project" value="TreeGrafter"/>
</dbReference>
<keyword evidence="3" id="KW-0443">Lipid metabolism</keyword>
<dbReference type="InterPro" id="IPR029058">
    <property type="entry name" value="AB_hydrolase_fold"/>
</dbReference>
<evidence type="ECO:0000256" key="2">
    <source>
        <dbReference type="ARBA" id="ARBA00022963"/>
    </source>
</evidence>
<keyword evidence="2" id="KW-0442">Lipid degradation</keyword>
<organism evidence="4 5">
    <name type="scientific">Roseimaritima ulvae</name>
    <dbReference type="NCBI Taxonomy" id="980254"/>
    <lineage>
        <taxon>Bacteria</taxon>
        <taxon>Pseudomonadati</taxon>
        <taxon>Planctomycetota</taxon>
        <taxon>Planctomycetia</taxon>
        <taxon>Pirellulales</taxon>
        <taxon>Pirellulaceae</taxon>
        <taxon>Roseimaritima</taxon>
    </lineage>
</organism>
<sequence length="388" mass="42567">MSGHPSGRNHWKQLLASIAVGLSFGSVCQGQESRPLMANILERYDSDGDGRLSASERREMRNQFRNRGGDQQIATQPPAELRSLYAAAAGPHAVQSVTSLELTEPARKQPLLLRATYPQSTGRFPVIVFSHGAFGSKDAYDPLARHWASHGYVVLQPTHGDSISLMAPTIKVSVFRSKNPFEVVDINKHWRTRAEEIDLIVRSFDKLESQHAALRGKLDADRIAVGGHSYGGQTTQLVGGLHLGVDLKVPNVQALLMLSPPGPNEQAREAMYRRLTAPTLVVTGSRDNSPRTGKGYQWRFKTYDLLPAQPKYLLFIEDAEHNLGGISGVTGRIAGGGEEPNHLTYVRSATTAFWDAHLKSETAARAFLASDQISETSKQQAKLTRAEN</sequence>
<dbReference type="Proteomes" id="UP000325286">
    <property type="component" value="Chromosome"/>
</dbReference>